<evidence type="ECO:0000256" key="6">
    <source>
        <dbReference type="ARBA" id="ARBA00022833"/>
    </source>
</evidence>
<dbReference type="Pfam" id="PF01431">
    <property type="entry name" value="Peptidase_M13"/>
    <property type="match status" value="1"/>
</dbReference>
<evidence type="ECO:0000256" key="8">
    <source>
        <dbReference type="SAM" id="SignalP"/>
    </source>
</evidence>
<reference evidence="11 12" key="1">
    <citation type="submission" date="2024-08" db="EMBL/GenBank/DDBJ databases">
        <authorList>
            <person name="Lu H."/>
        </authorList>
    </citation>
    <scope>NUCLEOTIDE SEQUENCE [LARGE SCALE GENOMIC DNA]</scope>
    <source>
        <strain evidence="11 12">BYS78W</strain>
    </source>
</reference>
<evidence type="ECO:0000256" key="3">
    <source>
        <dbReference type="ARBA" id="ARBA00022670"/>
    </source>
</evidence>
<dbReference type="Proteomes" id="UP001606134">
    <property type="component" value="Unassembled WGS sequence"/>
</dbReference>
<evidence type="ECO:0000259" key="10">
    <source>
        <dbReference type="Pfam" id="PF05649"/>
    </source>
</evidence>
<evidence type="ECO:0000313" key="12">
    <source>
        <dbReference type="Proteomes" id="UP001606134"/>
    </source>
</evidence>
<protein>
    <submittedName>
        <fullName evidence="11">M13 family metallopeptidase</fullName>
    </submittedName>
</protein>
<dbReference type="Pfam" id="PF05649">
    <property type="entry name" value="Peptidase_M13_N"/>
    <property type="match status" value="1"/>
</dbReference>
<comment type="caution">
    <text evidence="11">The sequence shown here is derived from an EMBL/GenBank/DDBJ whole genome shotgun (WGS) entry which is preliminary data.</text>
</comment>
<feature type="domain" description="Peptidase M13 N-terminal" evidence="10">
    <location>
        <begin position="43"/>
        <end position="425"/>
    </location>
</feature>
<dbReference type="InterPro" id="IPR018497">
    <property type="entry name" value="Peptidase_M13_C"/>
</dbReference>
<dbReference type="InterPro" id="IPR008753">
    <property type="entry name" value="Peptidase_M13_N"/>
</dbReference>
<gene>
    <name evidence="11" type="ORF">ACG04R_06740</name>
</gene>
<evidence type="ECO:0000256" key="4">
    <source>
        <dbReference type="ARBA" id="ARBA00022723"/>
    </source>
</evidence>
<proteinExistence type="inferred from homology"/>
<dbReference type="CDD" id="cd08662">
    <property type="entry name" value="M13"/>
    <property type="match status" value="1"/>
</dbReference>
<evidence type="ECO:0000256" key="7">
    <source>
        <dbReference type="ARBA" id="ARBA00023049"/>
    </source>
</evidence>
<feature type="signal peptide" evidence="8">
    <location>
        <begin position="1"/>
        <end position="17"/>
    </location>
</feature>
<feature type="domain" description="Peptidase M13 C-terminal" evidence="9">
    <location>
        <begin position="477"/>
        <end position="673"/>
    </location>
</feature>
<dbReference type="Gene3D" id="1.10.1380.10">
    <property type="entry name" value="Neutral endopeptidase , domain2"/>
    <property type="match status" value="1"/>
</dbReference>
<dbReference type="PRINTS" id="PR00786">
    <property type="entry name" value="NEPRILYSIN"/>
</dbReference>
<dbReference type="EMBL" id="JBIGIC010000003">
    <property type="protein sequence ID" value="MFG6486360.1"/>
    <property type="molecule type" value="Genomic_DNA"/>
</dbReference>
<organism evidence="11 12">
    <name type="scientific">Pelomonas candidula</name>
    <dbReference type="NCBI Taxonomy" id="3299025"/>
    <lineage>
        <taxon>Bacteria</taxon>
        <taxon>Pseudomonadati</taxon>
        <taxon>Pseudomonadota</taxon>
        <taxon>Betaproteobacteria</taxon>
        <taxon>Burkholderiales</taxon>
        <taxon>Sphaerotilaceae</taxon>
        <taxon>Roseateles</taxon>
    </lineage>
</organism>
<dbReference type="PANTHER" id="PTHR11733:SF167">
    <property type="entry name" value="FI17812P1-RELATED"/>
    <property type="match status" value="1"/>
</dbReference>
<comment type="similarity">
    <text evidence="2">Belongs to the peptidase M13 family.</text>
</comment>
<name>A0ABW7H8W5_9BURK</name>
<dbReference type="Gene3D" id="3.40.390.10">
    <property type="entry name" value="Collagenase (Catalytic Domain)"/>
    <property type="match status" value="1"/>
</dbReference>
<dbReference type="InterPro" id="IPR024079">
    <property type="entry name" value="MetalloPept_cat_dom_sf"/>
</dbReference>
<keyword evidence="7" id="KW-0482">Metalloprotease</keyword>
<keyword evidence="6" id="KW-0862">Zinc</keyword>
<evidence type="ECO:0000256" key="5">
    <source>
        <dbReference type="ARBA" id="ARBA00022801"/>
    </source>
</evidence>
<sequence length="681" mass="75053">MKQLLLSALLAATLAHAADEGPLDALPYTPGLDVKAMDRSANPCNDLYRFACGAWSKANPIPSDQSRWSVYAKMANENQRYLWGVLNKLGDTGTERSASQAKLGDYFASCMNEGAVQTAGLKGLQPLLDRIDALADKRALPALLAELQLAAGNERLFFGFGSGQDFADATRQIAFASAGGLGLPDRDYYLKRDARTLKIRNAYEAHVAQVFTLLGDSPAGARAAARSVLATEAVLARASLSKVDQRDPYKTFHVVDARGLQALTPGFDWAAFGAALGVAPDLARYNVTEPAFLKAFNARLQAMSLDDVKRYLRWQLASSLAPALDDRLVQANFDFYGHTLNGTPQLSPRWKRCVQLVDVQLGEALGQEFVARNLTPELKAATVQMTDEIEAAMARSIDSLAWMSAETRARAHEKLKAIVNKVGYPERWRDYTAFAVQRGDFFGNVVRGNVFEARRRLAKIGQPLDRGEWNMTPQTVNAYYDAQMNDINFPAGVLQAPLYDPKMDEAPNYGNTGGTIGHELTHGFDDEGRQFDAQGNLKNWWTKKDGREFEKRAACVVGQYATYTVVDDIKINSKLTLGEDLADLGGLILAWEAWKAHMQGRVSESKDGLTPEQRFFVGFAQWACADARPEAQRVHAKIDPHSPPEWRINGVVANMPEFEKAFACKPGSRLVKPAGQHCKVW</sequence>
<keyword evidence="4" id="KW-0479">Metal-binding</keyword>
<dbReference type="RefSeq" id="WP_394407373.1">
    <property type="nucleotide sequence ID" value="NZ_JBIGIC010000003.1"/>
</dbReference>
<comment type="cofactor">
    <cofactor evidence="1">
        <name>Zn(2+)</name>
        <dbReference type="ChEBI" id="CHEBI:29105"/>
    </cofactor>
</comment>
<dbReference type="InterPro" id="IPR042089">
    <property type="entry name" value="Peptidase_M13_dom_2"/>
</dbReference>
<keyword evidence="8" id="KW-0732">Signal</keyword>
<keyword evidence="3" id="KW-0645">Protease</keyword>
<evidence type="ECO:0000256" key="1">
    <source>
        <dbReference type="ARBA" id="ARBA00001947"/>
    </source>
</evidence>
<keyword evidence="12" id="KW-1185">Reference proteome</keyword>
<feature type="chain" id="PRO_5045223310" evidence="8">
    <location>
        <begin position="18"/>
        <end position="681"/>
    </location>
</feature>
<evidence type="ECO:0000259" key="9">
    <source>
        <dbReference type="Pfam" id="PF01431"/>
    </source>
</evidence>
<evidence type="ECO:0000313" key="11">
    <source>
        <dbReference type="EMBL" id="MFG6486360.1"/>
    </source>
</evidence>
<dbReference type="PANTHER" id="PTHR11733">
    <property type="entry name" value="ZINC METALLOPROTEASE FAMILY M13 NEPRILYSIN-RELATED"/>
    <property type="match status" value="1"/>
</dbReference>
<dbReference type="PROSITE" id="PS51885">
    <property type="entry name" value="NEPRILYSIN"/>
    <property type="match status" value="1"/>
</dbReference>
<dbReference type="InterPro" id="IPR000718">
    <property type="entry name" value="Peptidase_M13"/>
</dbReference>
<evidence type="ECO:0000256" key="2">
    <source>
        <dbReference type="ARBA" id="ARBA00007357"/>
    </source>
</evidence>
<keyword evidence="5" id="KW-0378">Hydrolase</keyword>
<dbReference type="SUPFAM" id="SSF55486">
    <property type="entry name" value="Metalloproteases ('zincins'), catalytic domain"/>
    <property type="match status" value="1"/>
</dbReference>
<accession>A0ABW7H8W5</accession>